<dbReference type="Pfam" id="PF09643">
    <property type="entry name" value="YopX"/>
    <property type="match status" value="1"/>
</dbReference>
<accession>A0A0A0YSW1</accession>
<protein>
    <recommendedName>
        <fullName evidence="1">YopX protein domain-containing protein</fullName>
    </recommendedName>
</protein>
<dbReference type="SUPFAM" id="SSF159006">
    <property type="entry name" value="YopX-like"/>
    <property type="match status" value="1"/>
</dbReference>
<dbReference type="Proteomes" id="UP000030329">
    <property type="component" value="Segment"/>
</dbReference>
<reference evidence="2 3" key="1">
    <citation type="journal article" date="2015" name="Front. Microbiol.">
        <title>The use of phage FCL-2 as an alternative to chemotherapy against columnaris disease in aquaculture.</title>
        <authorList>
            <person name="Laanto E."/>
            <person name="Bamford J.K."/>
            <person name="Ravantti J.J."/>
            <person name="Sundberg L.R."/>
        </authorList>
    </citation>
    <scope>NUCLEOTIDE SEQUENCE [LARGE SCALE GENOMIC DNA]</scope>
</reference>
<organism evidence="2 3">
    <name type="scientific">Flavobacterium phage FCL-2</name>
    <dbReference type="NCBI Taxonomy" id="908819"/>
    <lineage>
        <taxon>Viruses</taxon>
        <taxon>Duplodnaviria</taxon>
        <taxon>Heunggongvirae</taxon>
        <taxon>Uroviricota</taxon>
        <taxon>Caudoviricetes</taxon>
        <taxon>Ficleduovirus</taxon>
        <taxon>Ficleduovirus FCL2</taxon>
    </lineage>
</organism>
<dbReference type="InterPro" id="IPR023385">
    <property type="entry name" value="YopX-like_C"/>
</dbReference>
<evidence type="ECO:0000313" key="3">
    <source>
        <dbReference type="Proteomes" id="UP000030329"/>
    </source>
</evidence>
<dbReference type="InterPro" id="IPR019096">
    <property type="entry name" value="YopX_protein"/>
</dbReference>
<dbReference type="EMBL" id="KM873719">
    <property type="protein sequence ID" value="AIX11854.1"/>
    <property type="molecule type" value="Genomic_DNA"/>
</dbReference>
<dbReference type="GeneID" id="24405141"/>
<dbReference type="OrthoDB" id="28597at10239"/>
<dbReference type="Gene3D" id="2.30.30.290">
    <property type="entry name" value="YopX-like domains"/>
    <property type="match status" value="1"/>
</dbReference>
<name>A0A0A0YSW1_9CAUD</name>
<proteinExistence type="predicted"/>
<sequence>MRDIKFRGQKEDNKEFIFGEFIKTSSGWMITDYDDIDMDASNNGYMLGDIKAYLIITESLGQYTGLKDKNGVERFEGDIIKRDTGYIFVEEKKFFSLGGKNDAKCYGYDYHPNDEVIGNIHENPELLK</sequence>
<feature type="domain" description="YopX protein" evidence="1">
    <location>
        <begin position="5"/>
        <end position="128"/>
    </location>
</feature>
<evidence type="ECO:0000313" key="2">
    <source>
        <dbReference type="EMBL" id="AIX11854.1"/>
    </source>
</evidence>
<keyword evidence="3" id="KW-1185">Reference proteome</keyword>
<dbReference type="KEGG" id="vg:24405141"/>
<dbReference type="RefSeq" id="YP_009140500.1">
    <property type="nucleotide sequence ID" value="NC_027125.1"/>
</dbReference>
<evidence type="ECO:0000259" key="1">
    <source>
        <dbReference type="Pfam" id="PF09643"/>
    </source>
</evidence>